<dbReference type="InterPro" id="IPR011990">
    <property type="entry name" value="TPR-like_helical_dom_sf"/>
</dbReference>
<dbReference type="Pfam" id="PF08238">
    <property type="entry name" value="Sel1"/>
    <property type="match status" value="4"/>
</dbReference>
<evidence type="ECO:0000256" key="2">
    <source>
        <dbReference type="SAM" id="MobiDB-lite"/>
    </source>
</evidence>
<dbReference type="Proteomes" id="UP001194580">
    <property type="component" value="Unassembled WGS sequence"/>
</dbReference>
<dbReference type="SUPFAM" id="SSF81901">
    <property type="entry name" value="HCP-like"/>
    <property type="match status" value="1"/>
</dbReference>
<organism evidence="3 4">
    <name type="scientific">Linnemannia exigua</name>
    <dbReference type="NCBI Taxonomy" id="604196"/>
    <lineage>
        <taxon>Eukaryota</taxon>
        <taxon>Fungi</taxon>
        <taxon>Fungi incertae sedis</taxon>
        <taxon>Mucoromycota</taxon>
        <taxon>Mortierellomycotina</taxon>
        <taxon>Mortierellomycetes</taxon>
        <taxon>Mortierellales</taxon>
        <taxon>Mortierellaceae</taxon>
        <taxon>Linnemannia</taxon>
    </lineage>
</organism>
<dbReference type="Gene3D" id="1.25.40.10">
    <property type="entry name" value="Tetratricopeptide repeat domain"/>
    <property type="match status" value="2"/>
</dbReference>
<keyword evidence="4" id="KW-1185">Reference proteome</keyword>
<dbReference type="InterPro" id="IPR006597">
    <property type="entry name" value="Sel1-like"/>
</dbReference>
<accession>A0AAD4DE35</accession>
<feature type="non-terminal residue" evidence="3">
    <location>
        <position position="391"/>
    </location>
</feature>
<proteinExistence type="inferred from homology"/>
<dbReference type="PANTHER" id="PTHR11102:SF160">
    <property type="entry name" value="ERAD-ASSOCIATED E3 UBIQUITIN-PROTEIN LIGASE COMPONENT HRD3"/>
    <property type="match status" value="1"/>
</dbReference>
<dbReference type="AlphaFoldDB" id="A0AAD4DE35"/>
<name>A0AAD4DE35_9FUNG</name>
<evidence type="ECO:0000313" key="3">
    <source>
        <dbReference type="EMBL" id="KAG0274208.1"/>
    </source>
</evidence>
<comment type="similarity">
    <text evidence="1">Belongs to the sel-1 family.</text>
</comment>
<dbReference type="PANTHER" id="PTHR11102">
    <property type="entry name" value="SEL-1-LIKE PROTEIN"/>
    <property type="match status" value="1"/>
</dbReference>
<gene>
    <name evidence="3" type="ORF">BGZ95_010010</name>
</gene>
<evidence type="ECO:0000256" key="1">
    <source>
        <dbReference type="ARBA" id="ARBA00038101"/>
    </source>
</evidence>
<dbReference type="EMBL" id="JAAAIL010000636">
    <property type="protein sequence ID" value="KAG0274208.1"/>
    <property type="molecule type" value="Genomic_DNA"/>
</dbReference>
<comment type="caution">
    <text evidence="3">The sequence shown here is derived from an EMBL/GenBank/DDBJ whole genome shotgun (WGS) entry which is preliminary data.</text>
</comment>
<sequence>MIQADITQEHVQAFRSVHKCQKPSTTSAPLDSDDITLIDCHTDPETHKDFILWEDIQQAFDEALLVRHKTKMLPFVKGPDYRPLEPRRIAAVLGVVLDVIVGGQLSSAEIAVLQRTIQGMSPDSPVLGPADTRRNPEYGLERQLLENYSYIGSPVQQPQVIEYFSKDEYSGQEDSQQMDVNMPQSFGSPPVSPTRAPQSTEQDRQGDDSSVSSSPRMRNRRGSALGKRPQNPQDHAATTAAAKTEVMKTMARASQGEADAQFSLGDMLRDGKGVRQDRRAAMDWYSKAAEQGHARSQYSIGLLYEQGDGAKQETLRNVRRYLKGAVRGYSEADEEIVKAEERERGIPQDDTKAFEWYHQAAERGYQAAQLKVARCYEEGRGVPKSHKRAFE</sequence>
<dbReference type="InterPro" id="IPR050767">
    <property type="entry name" value="Sel1_AlgK"/>
</dbReference>
<evidence type="ECO:0000313" key="4">
    <source>
        <dbReference type="Proteomes" id="UP001194580"/>
    </source>
</evidence>
<feature type="compositionally biased region" description="Polar residues" evidence="2">
    <location>
        <begin position="172"/>
        <end position="187"/>
    </location>
</feature>
<protein>
    <recommendedName>
        <fullName evidence="5">HCP-like protein</fullName>
    </recommendedName>
</protein>
<feature type="region of interest" description="Disordered" evidence="2">
    <location>
        <begin position="169"/>
        <end position="242"/>
    </location>
</feature>
<reference evidence="3" key="1">
    <citation type="journal article" date="2020" name="Fungal Divers.">
        <title>Resolving the Mortierellaceae phylogeny through synthesis of multi-gene phylogenetics and phylogenomics.</title>
        <authorList>
            <person name="Vandepol N."/>
            <person name="Liber J."/>
            <person name="Desiro A."/>
            <person name="Na H."/>
            <person name="Kennedy M."/>
            <person name="Barry K."/>
            <person name="Grigoriev I.V."/>
            <person name="Miller A.N."/>
            <person name="O'Donnell K."/>
            <person name="Stajich J.E."/>
            <person name="Bonito G."/>
        </authorList>
    </citation>
    <scope>NUCLEOTIDE SEQUENCE</scope>
    <source>
        <strain evidence="3">NRRL 28262</strain>
    </source>
</reference>
<evidence type="ECO:0008006" key="5">
    <source>
        <dbReference type="Google" id="ProtNLM"/>
    </source>
</evidence>
<dbReference type="SMART" id="SM00671">
    <property type="entry name" value="SEL1"/>
    <property type="match status" value="4"/>
</dbReference>